<feature type="region of interest" description="Disordered" evidence="1">
    <location>
        <begin position="15"/>
        <end position="45"/>
    </location>
</feature>
<comment type="caution">
    <text evidence="2">The sequence shown here is derived from an EMBL/GenBank/DDBJ whole genome shotgun (WGS) entry which is preliminary data.</text>
</comment>
<sequence>MVDEYRALLFRYEKREDSSRGTWQQEQRKENQKTLSTSNGGWRDHLSPSVSLQLWKECASQWHEDPPTSQKS</sequence>
<reference evidence="2" key="1">
    <citation type="submission" date="2017-07" db="EMBL/GenBank/DDBJ databases">
        <title>Taro Niue Genome Assembly and Annotation.</title>
        <authorList>
            <person name="Atibalentja N."/>
            <person name="Keating K."/>
            <person name="Fields C.J."/>
        </authorList>
    </citation>
    <scope>NUCLEOTIDE SEQUENCE</scope>
    <source>
        <strain evidence="2">Niue_2</strain>
        <tissue evidence="2">Leaf</tissue>
    </source>
</reference>
<evidence type="ECO:0000313" key="3">
    <source>
        <dbReference type="Proteomes" id="UP000652761"/>
    </source>
</evidence>
<dbReference type="EMBL" id="NMUH01002131">
    <property type="protein sequence ID" value="MQL98045.1"/>
    <property type="molecule type" value="Genomic_DNA"/>
</dbReference>
<evidence type="ECO:0000313" key="2">
    <source>
        <dbReference type="EMBL" id="MQL98045.1"/>
    </source>
</evidence>
<dbReference type="Proteomes" id="UP000652761">
    <property type="component" value="Unassembled WGS sequence"/>
</dbReference>
<accession>A0A843VPZ1</accession>
<gene>
    <name evidence="2" type="ORF">Taro_030746</name>
</gene>
<proteinExistence type="predicted"/>
<dbReference type="AlphaFoldDB" id="A0A843VPZ1"/>
<name>A0A843VPZ1_COLES</name>
<protein>
    <submittedName>
        <fullName evidence="2">Uncharacterized protein</fullName>
    </submittedName>
</protein>
<evidence type="ECO:0000256" key="1">
    <source>
        <dbReference type="SAM" id="MobiDB-lite"/>
    </source>
</evidence>
<keyword evidence="3" id="KW-1185">Reference proteome</keyword>
<organism evidence="2 3">
    <name type="scientific">Colocasia esculenta</name>
    <name type="common">Wild taro</name>
    <name type="synonym">Arum esculentum</name>
    <dbReference type="NCBI Taxonomy" id="4460"/>
    <lineage>
        <taxon>Eukaryota</taxon>
        <taxon>Viridiplantae</taxon>
        <taxon>Streptophyta</taxon>
        <taxon>Embryophyta</taxon>
        <taxon>Tracheophyta</taxon>
        <taxon>Spermatophyta</taxon>
        <taxon>Magnoliopsida</taxon>
        <taxon>Liliopsida</taxon>
        <taxon>Araceae</taxon>
        <taxon>Aroideae</taxon>
        <taxon>Colocasieae</taxon>
        <taxon>Colocasia</taxon>
    </lineage>
</organism>